<name>A0A445JPZ7_GLYSO</name>
<accession>A0A445JPZ7</accession>
<dbReference type="InterPro" id="IPR004883">
    <property type="entry name" value="LOB"/>
</dbReference>
<dbReference type="PROSITE" id="PS50891">
    <property type="entry name" value="LOB"/>
    <property type="match status" value="1"/>
</dbReference>
<evidence type="ECO:0000256" key="2">
    <source>
        <dbReference type="SAM" id="MobiDB-lite"/>
    </source>
</evidence>
<feature type="compositionally biased region" description="Polar residues" evidence="2">
    <location>
        <begin position="378"/>
        <end position="392"/>
    </location>
</feature>
<sequence>MWRFDRTLSPDRGRHALHCSLLNFCTHLHALPSFSLPSARFRNFPTLQLAPDTFGSVPFKAYPTSPTSQLQRNESPYDWELSARASHETLLFTCKSSSLLPPTPSSFNVETMYLKNPLPLSLSPNPPPPANIYPSFPQFYDHNLLFLSYFSASFKIVINFASFFLNSLRFSIGSSKMRMSCNGCRVLRKGCSENCSIRPCLQWIKSPESQANATVFLAKFYGRAGLMNLVNAGPEHLRPAIFRSLLYEACGRIVNPIYGSVGLLWSGSWQLCQAAVENVLKGAPITPITSEAAASGRCPPLKAYDIRHVFKDENSAAASNETQHQRVKTRSRVKRPLAKPKSTANQNNNINTKNTGTEFGSDEPGLVACDWTEEALNRSGSHDSTLSHQSEAANAVESESILSAETSILFRDEPESNPKRLDRTDDVGLELTLGFEPVSGAQHVVPVKKRRIDLKDFSGSSCKMELGLECSA</sequence>
<dbReference type="PANTHER" id="PTHR31304">
    <property type="entry name" value="LOB DOMAIN-CONTAINING PROTEIN 38"/>
    <property type="match status" value="1"/>
</dbReference>
<evidence type="ECO:0000313" key="5">
    <source>
        <dbReference type="Proteomes" id="UP000289340"/>
    </source>
</evidence>
<feature type="region of interest" description="Disordered" evidence="2">
    <location>
        <begin position="378"/>
        <end position="398"/>
    </location>
</feature>
<dbReference type="GO" id="GO:0010468">
    <property type="term" value="P:regulation of gene expression"/>
    <property type="evidence" value="ECO:0007669"/>
    <property type="project" value="TreeGrafter"/>
</dbReference>
<dbReference type="Proteomes" id="UP000289340">
    <property type="component" value="Chromosome 8"/>
</dbReference>
<evidence type="ECO:0000256" key="1">
    <source>
        <dbReference type="ARBA" id="ARBA00005474"/>
    </source>
</evidence>
<evidence type="ECO:0000259" key="3">
    <source>
        <dbReference type="PROSITE" id="PS50891"/>
    </source>
</evidence>
<protein>
    <submittedName>
        <fullName evidence="4">LOB domain-containing protein 41</fullName>
    </submittedName>
</protein>
<gene>
    <name evidence="4" type="ORF">D0Y65_022713</name>
</gene>
<dbReference type="AlphaFoldDB" id="A0A445JPZ7"/>
<keyword evidence="5" id="KW-1185">Reference proteome</keyword>
<dbReference type="EMBL" id="QZWG01000008">
    <property type="protein sequence ID" value="RZC00510.1"/>
    <property type="molecule type" value="Genomic_DNA"/>
</dbReference>
<comment type="caution">
    <text evidence="4">The sequence shown here is derived from an EMBL/GenBank/DDBJ whole genome shotgun (WGS) entry which is preliminary data.</text>
</comment>
<comment type="similarity">
    <text evidence="1">Belongs to the LOB domain-containing protein family.</text>
</comment>
<evidence type="ECO:0000313" key="4">
    <source>
        <dbReference type="EMBL" id="RZC00510.1"/>
    </source>
</evidence>
<feature type="region of interest" description="Disordered" evidence="2">
    <location>
        <begin position="315"/>
        <end position="364"/>
    </location>
</feature>
<feature type="compositionally biased region" description="Basic residues" evidence="2">
    <location>
        <begin position="325"/>
        <end position="338"/>
    </location>
</feature>
<dbReference type="PANTHER" id="PTHR31304:SF9">
    <property type="entry name" value="LOB DOMAIN-CONTAINING PROTEIN 40"/>
    <property type="match status" value="1"/>
</dbReference>
<dbReference type="Pfam" id="PF03195">
    <property type="entry name" value="LOB"/>
    <property type="match status" value="1"/>
</dbReference>
<proteinExistence type="inferred from homology"/>
<organism evidence="4 5">
    <name type="scientific">Glycine soja</name>
    <name type="common">Wild soybean</name>
    <dbReference type="NCBI Taxonomy" id="3848"/>
    <lineage>
        <taxon>Eukaryota</taxon>
        <taxon>Viridiplantae</taxon>
        <taxon>Streptophyta</taxon>
        <taxon>Embryophyta</taxon>
        <taxon>Tracheophyta</taxon>
        <taxon>Spermatophyta</taxon>
        <taxon>Magnoliopsida</taxon>
        <taxon>eudicotyledons</taxon>
        <taxon>Gunneridae</taxon>
        <taxon>Pentapetalae</taxon>
        <taxon>rosids</taxon>
        <taxon>fabids</taxon>
        <taxon>Fabales</taxon>
        <taxon>Fabaceae</taxon>
        <taxon>Papilionoideae</taxon>
        <taxon>50 kb inversion clade</taxon>
        <taxon>NPAAA clade</taxon>
        <taxon>indigoferoid/millettioid clade</taxon>
        <taxon>Phaseoleae</taxon>
        <taxon>Glycine</taxon>
        <taxon>Glycine subgen. Soja</taxon>
    </lineage>
</organism>
<feature type="domain" description="LOB" evidence="3">
    <location>
        <begin position="179"/>
        <end position="285"/>
    </location>
</feature>
<feature type="compositionally biased region" description="Low complexity" evidence="2">
    <location>
        <begin position="343"/>
        <end position="357"/>
    </location>
</feature>
<reference evidence="4 5" key="1">
    <citation type="submission" date="2018-09" db="EMBL/GenBank/DDBJ databases">
        <title>A high-quality reference genome of wild soybean provides a powerful tool to mine soybean genomes.</title>
        <authorList>
            <person name="Xie M."/>
            <person name="Chung C.Y.L."/>
            <person name="Li M.-W."/>
            <person name="Wong F.-L."/>
            <person name="Chan T.-F."/>
            <person name="Lam H.-M."/>
        </authorList>
    </citation>
    <scope>NUCLEOTIDE SEQUENCE [LARGE SCALE GENOMIC DNA]</scope>
    <source>
        <strain evidence="5">cv. W05</strain>
        <tissue evidence="4">Hypocotyl of etiolated seedlings</tissue>
    </source>
</reference>